<dbReference type="OrthoDB" id="4842880at2"/>
<protein>
    <submittedName>
        <fullName evidence="3">Uncharacterized protein</fullName>
    </submittedName>
</protein>
<keyword evidence="4" id="KW-1185">Reference proteome</keyword>
<dbReference type="AlphaFoldDB" id="A0A3A3YY28"/>
<organism evidence="3 4">
    <name type="scientific">Vallicoccus soli</name>
    <dbReference type="NCBI Taxonomy" id="2339232"/>
    <lineage>
        <taxon>Bacteria</taxon>
        <taxon>Bacillati</taxon>
        <taxon>Actinomycetota</taxon>
        <taxon>Actinomycetes</taxon>
        <taxon>Motilibacterales</taxon>
        <taxon>Vallicoccaceae</taxon>
        <taxon>Vallicoccus</taxon>
    </lineage>
</organism>
<keyword evidence="2" id="KW-0812">Transmembrane</keyword>
<feature type="transmembrane region" description="Helical" evidence="2">
    <location>
        <begin position="38"/>
        <end position="58"/>
    </location>
</feature>
<feature type="region of interest" description="Disordered" evidence="1">
    <location>
        <begin position="1"/>
        <end position="24"/>
    </location>
</feature>
<dbReference type="EMBL" id="QZEZ01000011">
    <property type="protein sequence ID" value="RJK92947.1"/>
    <property type="molecule type" value="Genomic_DNA"/>
</dbReference>
<sequence length="174" mass="18152">MSGDARAGTQSGAGPAGAVAGGGPAADPVRRLGDGGRAARALVTLVVAVLLTAGTFWGDDDAFPFGPFRMYSTSSNTTGAISVAAIEARTDGGTWEPAHLNPWTVGMNRAEVEGQLDRIQADPALLGKLAEARDRLQPGAEPWTGMRLLRVSTVVVDTVPTGEERRQVLAEWSR</sequence>
<accession>A0A3A3YY28</accession>
<keyword evidence="2" id="KW-1133">Transmembrane helix</keyword>
<reference evidence="3 4" key="1">
    <citation type="submission" date="2018-09" db="EMBL/GenBank/DDBJ databases">
        <title>YIM 75000 draft genome.</title>
        <authorList>
            <person name="Tang S."/>
            <person name="Feng Y."/>
        </authorList>
    </citation>
    <scope>NUCLEOTIDE SEQUENCE [LARGE SCALE GENOMIC DNA]</scope>
    <source>
        <strain evidence="3 4">YIM 75000</strain>
    </source>
</reference>
<dbReference type="RefSeq" id="WP_119951833.1">
    <property type="nucleotide sequence ID" value="NZ_QZEZ01000011.1"/>
</dbReference>
<evidence type="ECO:0000313" key="3">
    <source>
        <dbReference type="EMBL" id="RJK92947.1"/>
    </source>
</evidence>
<comment type="caution">
    <text evidence="3">The sequence shown here is derived from an EMBL/GenBank/DDBJ whole genome shotgun (WGS) entry which is preliminary data.</text>
</comment>
<keyword evidence="2" id="KW-0472">Membrane</keyword>
<evidence type="ECO:0000256" key="1">
    <source>
        <dbReference type="SAM" id="MobiDB-lite"/>
    </source>
</evidence>
<dbReference type="Proteomes" id="UP000265614">
    <property type="component" value="Unassembled WGS sequence"/>
</dbReference>
<proteinExistence type="predicted"/>
<gene>
    <name evidence="3" type="ORF">D5H78_17735</name>
</gene>
<name>A0A3A3YY28_9ACTN</name>
<evidence type="ECO:0000313" key="4">
    <source>
        <dbReference type="Proteomes" id="UP000265614"/>
    </source>
</evidence>
<evidence type="ECO:0000256" key="2">
    <source>
        <dbReference type="SAM" id="Phobius"/>
    </source>
</evidence>